<feature type="region of interest" description="Disordered" evidence="1">
    <location>
        <begin position="1"/>
        <end position="24"/>
    </location>
</feature>
<sequence length="323" mass="36266">METDSATTSFSPASSTSSCPARSWQSCGRAARRSSRAPRGLRRNRSSLQSIATTRWRCSSNTAAVADLNFYASEDAFVRGGGAYVNIWDEGTHPSWRTHSYVADLLSRWCNVVLDKLEACDIDAAVPDGPALRHPEDFRPDEIWMSGFQKKGEKKPRKVKPLNMSNVCLRPFTKHSAYEPSPTSPRSGGGWRLYEDRPEKPGWIASSPSDWLWFPVQLGPARGLIVQYLRSYENLGDAEVLIRGPQPERVRNLTLLPGLWERATSETETEFWFPCDLYDARCGNTAKSRFHRLRGLKPGNYTVGFRLANGTGNKFKLITLLTC</sequence>
<proteinExistence type="predicted"/>
<keyword evidence="3" id="KW-1185">Reference proteome</keyword>
<reference evidence="2" key="1">
    <citation type="submission" date="2023-10" db="EMBL/GenBank/DDBJ databases">
        <authorList>
            <person name="Chen Y."/>
            <person name="Shah S."/>
            <person name="Dougan E. K."/>
            <person name="Thang M."/>
            <person name="Chan C."/>
        </authorList>
    </citation>
    <scope>NUCLEOTIDE SEQUENCE [LARGE SCALE GENOMIC DNA]</scope>
</reference>
<evidence type="ECO:0000313" key="3">
    <source>
        <dbReference type="Proteomes" id="UP001189429"/>
    </source>
</evidence>
<evidence type="ECO:0000256" key="1">
    <source>
        <dbReference type="SAM" id="MobiDB-lite"/>
    </source>
</evidence>
<name>A0ABN9W6H4_9DINO</name>
<gene>
    <name evidence="2" type="ORF">PCOR1329_LOCUS64487</name>
</gene>
<dbReference type="EMBL" id="CAUYUJ010018223">
    <property type="protein sequence ID" value="CAK0881741.1"/>
    <property type="molecule type" value="Genomic_DNA"/>
</dbReference>
<feature type="compositionally biased region" description="Low complexity" evidence="1">
    <location>
        <begin position="1"/>
        <end position="23"/>
    </location>
</feature>
<protein>
    <submittedName>
        <fullName evidence="2">Uncharacterized protein</fullName>
    </submittedName>
</protein>
<organism evidence="2 3">
    <name type="scientific">Prorocentrum cordatum</name>
    <dbReference type="NCBI Taxonomy" id="2364126"/>
    <lineage>
        <taxon>Eukaryota</taxon>
        <taxon>Sar</taxon>
        <taxon>Alveolata</taxon>
        <taxon>Dinophyceae</taxon>
        <taxon>Prorocentrales</taxon>
        <taxon>Prorocentraceae</taxon>
        <taxon>Prorocentrum</taxon>
    </lineage>
</organism>
<accession>A0ABN9W6H4</accession>
<comment type="caution">
    <text evidence="2">The sequence shown here is derived from an EMBL/GenBank/DDBJ whole genome shotgun (WGS) entry which is preliminary data.</text>
</comment>
<evidence type="ECO:0000313" key="2">
    <source>
        <dbReference type="EMBL" id="CAK0881741.1"/>
    </source>
</evidence>
<dbReference type="Proteomes" id="UP001189429">
    <property type="component" value="Unassembled WGS sequence"/>
</dbReference>